<comment type="caution">
    <text evidence="11">The sequence shown here is derived from an EMBL/GenBank/DDBJ whole genome shotgun (WGS) entry which is preliminary data.</text>
</comment>
<dbReference type="PANTHER" id="PTHR11952:SF2">
    <property type="entry name" value="LD24639P"/>
    <property type="match status" value="1"/>
</dbReference>
<evidence type="ECO:0000256" key="2">
    <source>
        <dbReference type="ARBA" id="ARBA00010401"/>
    </source>
</evidence>
<dbReference type="AlphaFoldDB" id="A0AA36HQD1"/>
<evidence type="ECO:0000256" key="1">
    <source>
        <dbReference type="ARBA" id="ARBA00005208"/>
    </source>
</evidence>
<dbReference type="InterPro" id="IPR009060">
    <property type="entry name" value="UBA-like_sf"/>
</dbReference>
<dbReference type="InterPro" id="IPR029044">
    <property type="entry name" value="Nucleotide-diphossugar_trans"/>
</dbReference>
<dbReference type="SMART" id="SM00195">
    <property type="entry name" value="DSPc"/>
    <property type="match status" value="1"/>
</dbReference>
<dbReference type="InterPro" id="IPR000340">
    <property type="entry name" value="Dual-sp_phosphatase_cat-dom"/>
</dbReference>
<evidence type="ECO:0000256" key="3">
    <source>
        <dbReference type="ARBA" id="ARBA00012457"/>
    </source>
</evidence>
<dbReference type="PROSITE" id="PS50056">
    <property type="entry name" value="TYR_PHOSPHATASE_2"/>
    <property type="match status" value="1"/>
</dbReference>
<dbReference type="PROSITE" id="PS00383">
    <property type="entry name" value="TYR_PHOSPHATASE_1"/>
    <property type="match status" value="1"/>
</dbReference>
<name>A0AA36HQD1_9DINO</name>
<comment type="similarity">
    <text evidence="2">Belongs to the UDPGP type 1 family.</text>
</comment>
<accession>A0AA36HQD1</accession>
<organism evidence="11 12">
    <name type="scientific">Effrenium voratum</name>
    <dbReference type="NCBI Taxonomy" id="2562239"/>
    <lineage>
        <taxon>Eukaryota</taxon>
        <taxon>Sar</taxon>
        <taxon>Alveolata</taxon>
        <taxon>Dinophyceae</taxon>
        <taxon>Suessiales</taxon>
        <taxon>Symbiodiniaceae</taxon>
        <taxon>Effrenium</taxon>
    </lineage>
</organism>
<comment type="catalytic activity">
    <reaction evidence="8">
        <text>N-acetyl-alpha-D-glucosamine 1-phosphate + UTP + H(+) = UDP-N-acetyl-alpha-D-glucosamine + diphosphate</text>
        <dbReference type="Rhea" id="RHEA:13509"/>
        <dbReference type="ChEBI" id="CHEBI:15378"/>
        <dbReference type="ChEBI" id="CHEBI:33019"/>
        <dbReference type="ChEBI" id="CHEBI:46398"/>
        <dbReference type="ChEBI" id="CHEBI:57705"/>
        <dbReference type="ChEBI" id="CHEBI:57776"/>
        <dbReference type="EC" id="2.7.7.23"/>
    </reaction>
</comment>
<dbReference type="CDD" id="cd14498">
    <property type="entry name" value="DSP"/>
    <property type="match status" value="1"/>
</dbReference>
<dbReference type="InterPro" id="IPR016130">
    <property type="entry name" value="Tyr_Pase_AS"/>
</dbReference>
<feature type="domain" description="Tyrosine-protein phosphatase" evidence="9">
    <location>
        <begin position="27"/>
        <end position="170"/>
    </location>
</feature>
<keyword evidence="7" id="KW-0904">Protein phosphatase</keyword>
<evidence type="ECO:0000259" key="9">
    <source>
        <dbReference type="PROSITE" id="PS50054"/>
    </source>
</evidence>
<dbReference type="Pfam" id="PF00782">
    <property type="entry name" value="DSPc"/>
    <property type="match status" value="1"/>
</dbReference>
<dbReference type="InterPro" id="IPR039741">
    <property type="entry name" value="UDP-sugar_pyrophosphorylase"/>
</dbReference>
<dbReference type="CDD" id="cd04193">
    <property type="entry name" value="UDPGlcNAc_PPase"/>
    <property type="match status" value="1"/>
</dbReference>
<dbReference type="Pfam" id="PF01704">
    <property type="entry name" value="UDPGP"/>
    <property type="match status" value="1"/>
</dbReference>
<dbReference type="GO" id="GO:0006048">
    <property type="term" value="P:UDP-N-acetylglucosamine biosynthetic process"/>
    <property type="evidence" value="ECO:0007669"/>
    <property type="project" value="TreeGrafter"/>
</dbReference>
<evidence type="ECO:0000256" key="8">
    <source>
        <dbReference type="ARBA" id="ARBA00048493"/>
    </source>
</evidence>
<comment type="pathway">
    <text evidence="1">Nucleotide-sugar biosynthesis; UDP-N-acetyl-alpha-D-glucosamine biosynthesis; UDP-N-acetyl-alpha-D-glucosamine from N-acetyl-alpha-D-glucosamine 1-phosphate: step 1/1.</text>
</comment>
<dbReference type="PANTHER" id="PTHR11952">
    <property type="entry name" value="UDP- GLUCOSE PYROPHOSPHORYLASE"/>
    <property type="match status" value="1"/>
</dbReference>
<evidence type="ECO:0000313" key="11">
    <source>
        <dbReference type="EMBL" id="CAJ1373391.1"/>
    </source>
</evidence>
<dbReference type="InterPro" id="IPR029021">
    <property type="entry name" value="Prot-tyrosine_phosphatase-like"/>
</dbReference>
<keyword evidence="4" id="KW-0808">Transferase</keyword>
<keyword evidence="6" id="KW-0378">Hydrolase</keyword>
<evidence type="ECO:0000256" key="4">
    <source>
        <dbReference type="ARBA" id="ARBA00022679"/>
    </source>
</evidence>
<proteinExistence type="inferred from homology"/>
<keyword evidence="5" id="KW-0548">Nucleotidyltransferase</keyword>
<dbReference type="Proteomes" id="UP001178507">
    <property type="component" value="Unassembled WGS sequence"/>
</dbReference>
<evidence type="ECO:0000313" key="12">
    <source>
        <dbReference type="Proteomes" id="UP001178507"/>
    </source>
</evidence>
<dbReference type="GO" id="GO:0003977">
    <property type="term" value="F:UDP-N-acetylglucosamine diphosphorylase activity"/>
    <property type="evidence" value="ECO:0007669"/>
    <property type="project" value="UniProtKB-EC"/>
</dbReference>
<dbReference type="EC" id="2.7.7.23" evidence="3"/>
<feature type="domain" description="Tyrosine specific protein phosphatases" evidence="10">
    <location>
        <begin position="92"/>
        <end position="150"/>
    </location>
</feature>
<dbReference type="SUPFAM" id="SSF53448">
    <property type="entry name" value="Nucleotide-diphospho-sugar transferases"/>
    <property type="match status" value="1"/>
</dbReference>
<dbReference type="InterPro" id="IPR020422">
    <property type="entry name" value="TYR_PHOSPHATASE_DUAL_dom"/>
</dbReference>
<dbReference type="GO" id="GO:0004721">
    <property type="term" value="F:phosphoprotein phosphatase activity"/>
    <property type="evidence" value="ECO:0007669"/>
    <property type="project" value="UniProtKB-KW"/>
</dbReference>
<dbReference type="PROSITE" id="PS50054">
    <property type="entry name" value="TYR_PHOSPHATASE_DUAL"/>
    <property type="match status" value="1"/>
</dbReference>
<dbReference type="SUPFAM" id="SSF46934">
    <property type="entry name" value="UBA-like"/>
    <property type="match status" value="1"/>
</dbReference>
<keyword evidence="12" id="KW-1185">Reference proteome</keyword>
<gene>
    <name evidence="11" type="ORF">EVOR1521_LOCUS3223</name>
</gene>
<evidence type="ECO:0000256" key="6">
    <source>
        <dbReference type="ARBA" id="ARBA00022801"/>
    </source>
</evidence>
<dbReference type="Gene3D" id="3.90.190.10">
    <property type="entry name" value="Protein tyrosine phosphatase superfamily"/>
    <property type="match status" value="1"/>
</dbReference>
<evidence type="ECO:0000256" key="5">
    <source>
        <dbReference type="ARBA" id="ARBA00022695"/>
    </source>
</evidence>
<evidence type="ECO:0000256" key="7">
    <source>
        <dbReference type="ARBA" id="ARBA00022912"/>
    </source>
</evidence>
<dbReference type="EMBL" id="CAUJNA010000191">
    <property type="protein sequence ID" value="CAJ1373391.1"/>
    <property type="molecule type" value="Genomic_DNA"/>
</dbReference>
<dbReference type="SUPFAM" id="SSF52799">
    <property type="entry name" value="(Phosphotyrosine protein) phosphatases II"/>
    <property type="match status" value="1"/>
</dbReference>
<evidence type="ECO:0000259" key="10">
    <source>
        <dbReference type="PROSITE" id="PS50056"/>
    </source>
</evidence>
<sequence>MDLEELLQSSLAEAGSCNAASALEGEQVFAVRPGLYLASEHGASNPQVMELCGICLVLNLTSGQGKVPNHFSSCRYINYELVDQPGEDILSRGIREGVKEIQASLDAGEPVLVHCNAGLSRSATVVTAWLMQNYSMKAAVEEVMQRRGRRLRLNVSFWMALAQWERELGKEGPSFDFTEWWLQDFGQMGFPEKRIREALEVGNWVDFEKAFQYLLGPCLTRKANAKSRPRRALKQLARDRQGVPGAVFRFIDGKQCSPEEAHALLAQLAEVDLEYVTNSLKSAQAEAAALQASDLDPPEDFMCLADASQKDIQSWEQQGLAAIGRGEVAACVLAGGQGTRLGFDGPKGCYDIGLPSHKPIFQILVEKLGRLVTLAKEAGGPKAFLPFLVMTSPMTHKQTVDFFEKHSFFGMPKDDVWFFAQGVMPCLTPEGKIILESAGVMASNPDGNGGVYPALKKSGCLDRLRSLGVKSVHCFSVDNPLCRPADPRFVGYCLSKNADCGNKCVWKATPQEKVGVMARKGGKPSVVEYSELDEERMKKRDAAGRLVFGAGNICNHFFSVDFLCDVVVPNMSAMFHLAHKKIPHAGDDGKTVKPDANNGWHSGVSWELLVVRGVKLEAFIFDVFPMSSRMACASSARVK</sequence>
<dbReference type="Gene3D" id="3.90.550.10">
    <property type="entry name" value="Spore Coat Polysaccharide Biosynthesis Protein SpsA, Chain A"/>
    <property type="match status" value="1"/>
</dbReference>
<protein>
    <recommendedName>
        <fullName evidence="3">UDP-N-acetylglucosamine diphosphorylase</fullName>
        <ecNumber evidence="3">2.7.7.23</ecNumber>
    </recommendedName>
</protein>
<dbReference type="InterPro" id="IPR002618">
    <property type="entry name" value="UDPGP_fam"/>
</dbReference>
<dbReference type="InterPro" id="IPR000387">
    <property type="entry name" value="Tyr_Pase_dom"/>
</dbReference>
<reference evidence="11" key="1">
    <citation type="submission" date="2023-08" db="EMBL/GenBank/DDBJ databases">
        <authorList>
            <person name="Chen Y."/>
            <person name="Shah S."/>
            <person name="Dougan E. K."/>
            <person name="Thang M."/>
            <person name="Chan C."/>
        </authorList>
    </citation>
    <scope>NUCLEOTIDE SEQUENCE</scope>
</reference>